<dbReference type="EMBL" id="CP001114">
    <property type="protein sequence ID" value="ACO45673.1"/>
    <property type="molecule type" value="Genomic_DNA"/>
</dbReference>
<dbReference type="STRING" id="546414.Deide_08071"/>
<reference evidence="4 5" key="1">
    <citation type="journal article" date="2009" name="PLoS Genet.">
        <title>Alliance of proteomics and genomics to unravel the specificities of Sahara bacterium Deinococcus deserti.</title>
        <authorList>
            <person name="de Groot A."/>
            <person name="Dulermo R."/>
            <person name="Ortet P."/>
            <person name="Blanchard L."/>
            <person name="Guerin P."/>
            <person name="Fernandez B."/>
            <person name="Vacherie B."/>
            <person name="Dossat C."/>
            <person name="Jolivet E."/>
            <person name="Siguier P."/>
            <person name="Chandler M."/>
            <person name="Barakat M."/>
            <person name="Dedieu A."/>
            <person name="Barbe V."/>
            <person name="Heulin T."/>
            <person name="Sommer S."/>
            <person name="Achouak W."/>
            <person name="Armengaud J."/>
        </authorList>
    </citation>
    <scope>NUCLEOTIDE SEQUENCE [LARGE SCALE GENOMIC DNA]</scope>
    <source>
        <strain evidence="5">DSM 17065 / CIP 109153 / LMG 22923 / VCD115</strain>
    </source>
</reference>
<dbReference type="InterPro" id="IPR014729">
    <property type="entry name" value="Rossmann-like_a/b/a_fold"/>
</dbReference>
<evidence type="ECO:0000259" key="3">
    <source>
        <dbReference type="Pfam" id="PF01467"/>
    </source>
</evidence>
<proteinExistence type="predicted"/>
<dbReference type="InterPro" id="IPR004821">
    <property type="entry name" value="Cyt_trans-like"/>
</dbReference>
<dbReference type="Pfam" id="PF01467">
    <property type="entry name" value="CTP_transf_like"/>
    <property type="match status" value="1"/>
</dbReference>
<dbReference type="GO" id="GO:0016779">
    <property type="term" value="F:nucleotidyltransferase activity"/>
    <property type="evidence" value="ECO:0007669"/>
    <property type="project" value="UniProtKB-KW"/>
</dbReference>
<dbReference type="eggNOG" id="COG1056">
    <property type="taxonomic scope" value="Bacteria"/>
</dbReference>
<dbReference type="NCBIfam" id="NF003789">
    <property type="entry name" value="PRK05379.2-1"/>
    <property type="match status" value="1"/>
</dbReference>
<dbReference type="PANTHER" id="PTHR21342">
    <property type="entry name" value="PHOSPHOPANTETHEINE ADENYLYLTRANSFERASE"/>
    <property type="match status" value="1"/>
</dbReference>
<feature type="domain" description="Cytidyltransferase-like" evidence="3">
    <location>
        <begin position="17"/>
        <end position="74"/>
    </location>
</feature>
<dbReference type="KEGG" id="ddr:Deide_08071"/>
<evidence type="ECO:0000313" key="5">
    <source>
        <dbReference type="Proteomes" id="UP000002208"/>
    </source>
</evidence>
<keyword evidence="5" id="KW-1185">Reference proteome</keyword>
<dbReference type="Proteomes" id="UP000002208">
    <property type="component" value="Chromosome"/>
</dbReference>
<sequence>MTVPARSSHRLSDVPAVYIGRFQPLHDAHLRSMLDALSHFERLIVLPGSANLARSIRNPWSATERIHLIRACLRDAGIAPGRVTFRPVPDEFDSHRWAARVRSAVPAPRAVLVGFEKDASSAYLRWFPEWQAHHAPVWPGLNATDLRAAYFTGEAVSNVPARVSAFLQDFRETPAFARLQTEWRAVETARSLLDPGRMLHEERWVHVQQGHVWLHTRRGAIGHGLWELPGHVLAPGEQAAPGPDAVFAHPARALVAPTTAHVWCGPPAQHVAGRPVPLSTALRLPRRFHEDHHVILSRLLKGKPPAE</sequence>
<evidence type="ECO:0000313" key="4">
    <source>
        <dbReference type="EMBL" id="ACO45673.1"/>
    </source>
</evidence>
<protein>
    <submittedName>
        <fullName evidence="4">Putative cytidyltransferase</fullName>
    </submittedName>
</protein>
<accession>C1D1E9</accession>
<dbReference type="AlphaFoldDB" id="C1D1E9"/>
<dbReference type="PaxDb" id="546414-Deide_08071"/>
<dbReference type="RefSeq" id="WP_012692796.1">
    <property type="nucleotide sequence ID" value="NC_012526.1"/>
</dbReference>
<keyword evidence="1 4" id="KW-0808">Transferase</keyword>
<evidence type="ECO:0000256" key="1">
    <source>
        <dbReference type="ARBA" id="ARBA00022679"/>
    </source>
</evidence>
<dbReference type="PANTHER" id="PTHR21342:SF0">
    <property type="entry name" value="BIFUNCTIONAL NMN ADENYLYLTRANSFERASE_NUDIX HYDROLASE"/>
    <property type="match status" value="1"/>
</dbReference>
<evidence type="ECO:0000256" key="2">
    <source>
        <dbReference type="ARBA" id="ARBA00022695"/>
    </source>
</evidence>
<dbReference type="Gene3D" id="3.40.50.620">
    <property type="entry name" value="HUPs"/>
    <property type="match status" value="1"/>
</dbReference>
<dbReference type="NCBIfam" id="TIGR00125">
    <property type="entry name" value="cyt_tran_rel"/>
    <property type="match status" value="1"/>
</dbReference>
<dbReference type="SUPFAM" id="SSF52374">
    <property type="entry name" value="Nucleotidylyl transferase"/>
    <property type="match status" value="1"/>
</dbReference>
<keyword evidence="2" id="KW-0548">Nucleotidyltransferase</keyword>
<gene>
    <name evidence="4" type="ordered locus">Deide_08071</name>
</gene>
<dbReference type="HOGENOM" id="CLU_068406_0_0_0"/>
<dbReference type="OrthoDB" id="9786141at2"/>
<organism evidence="4 5">
    <name type="scientific">Deinococcus deserti (strain DSM 17065 / CIP 109153 / LMG 22923 / VCD115)</name>
    <dbReference type="NCBI Taxonomy" id="546414"/>
    <lineage>
        <taxon>Bacteria</taxon>
        <taxon>Thermotogati</taxon>
        <taxon>Deinococcota</taxon>
        <taxon>Deinococci</taxon>
        <taxon>Deinococcales</taxon>
        <taxon>Deinococcaceae</taxon>
        <taxon>Deinococcus</taxon>
    </lineage>
</organism>
<name>C1D1E9_DEIDV</name>